<sequence>MTALNSTMSEIVMMDELLDRVSTGKLRVPVFNRPFVWRPEQMLELFDSIERGYPIGSLLVWQTDEPVQSLSQIGDIDIPDPEPGSSVAYILDGHQRVSTLFGCLIRREGAVKTEDHRDWRWWVYRDLRAKEKNARYRHYPKSDTVPAHYLPLRSVLRTLDFLRFSRELVEQEGEQAVDDLIQEAEQISQRVKSYKIALSRLVGGDLNQAVEVFSRINQSGQKITSDQMVSALTFRHGEEVTLAERIDRIVTQIAELGFGEPRRETVFRTVLAIAGESDVMAPDWNAVVRRVDGRVATAAQDTAEAMSAAATFLQTEIKVPLFRFLPYAHQLMLLTVFFHHRANPSSAQLAALRHWFWTTSWTEAFASANSTAVRKALDDMIGFANGHGKLVYKELPVEPIPEKFNLNSARTRAYLIWELAAFPERKTPSGEPIDLGRLLATSDSSLFRQIIDRDYRPANRVILPTPAGLSVRQAVLAMGVSKDPGLLESHGIPMAAWKRLSKGDGSGFVNKRSDYLAEMIVPFVRALDLNATAELVGSAEEDTE</sequence>
<organism evidence="3 4">
    <name type="scientific">Rhizocola hellebori</name>
    <dbReference type="NCBI Taxonomy" id="1392758"/>
    <lineage>
        <taxon>Bacteria</taxon>
        <taxon>Bacillati</taxon>
        <taxon>Actinomycetota</taxon>
        <taxon>Actinomycetes</taxon>
        <taxon>Micromonosporales</taxon>
        <taxon>Micromonosporaceae</taxon>
        <taxon>Rhizocola</taxon>
    </lineage>
</organism>
<keyword evidence="1" id="KW-0175">Coiled coil</keyword>
<evidence type="ECO:0000259" key="2">
    <source>
        <dbReference type="Pfam" id="PF03235"/>
    </source>
</evidence>
<feature type="coiled-coil region" evidence="1">
    <location>
        <begin position="170"/>
        <end position="197"/>
    </location>
</feature>
<keyword evidence="4" id="KW-1185">Reference proteome</keyword>
<name>A0A8J3Q2P8_9ACTN</name>
<comment type="caution">
    <text evidence="3">The sequence shown here is derived from an EMBL/GenBank/DDBJ whole genome shotgun (WGS) entry which is preliminary data.</text>
</comment>
<proteinExistence type="predicted"/>
<dbReference type="InterPro" id="IPR004919">
    <property type="entry name" value="GmrSD_N"/>
</dbReference>
<reference evidence="3" key="1">
    <citation type="submission" date="2021-01" db="EMBL/GenBank/DDBJ databases">
        <title>Whole genome shotgun sequence of Rhizocola hellebori NBRC 109834.</title>
        <authorList>
            <person name="Komaki H."/>
            <person name="Tamura T."/>
        </authorList>
    </citation>
    <scope>NUCLEOTIDE SEQUENCE</scope>
    <source>
        <strain evidence="3">NBRC 109834</strain>
    </source>
</reference>
<dbReference type="PANTHER" id="PTHR37292:SF2">
    <property type="entry name" value="DUF262 DOMAIN-CONTAINING PROTEIN"/>
    <property type="match status" value="1"/>
</dbReference>
<dbReference type="AlphaFoldDB" id="A0A8J3Q2P8"/>
<feature type="domain" description="GmrSD restriction endonucleases N-terminal" evidence="2">
    <location>
        <begin position="16"/>
        <end position="232"/>
    </location>
</feature>
<dbReference type="Proteomes" id="UP000612899">
    <property type="component" value="Unassembled WGS sequence"/>
</dbReference>
<accession>A0A8J3Q2P8</accession>
<evidence type="ECO:0000313" key="3">
    <source>
        <dbReference type="EMBL" id="GIH02730.1"/>
    </source>
</evidence>
<protein>
    <recommendedName>
        <fullName evidence="2">GmrSD restriction endonucleases N-terminal domain-containing protein</fullName>
    </recommendedName>
</protein>
<dbReference type="Pfam" id="PF03235">
    <property type="entry name" value="GmrSD_N"/>
    <property type="match status" value="1"/>
</dbReference>
<evidence type="ECO:0000256" key="1">
    <source>
        <dbReference type="SAM" id="Coils"/>
    </source>
</evidence>
<evidence type="ECO:0000313" key="4">
    <source>
        <dbReference type="Proteomes" id="UP000612899"/>
    </source>
</evidence>
<dbReference type="EMBL" id="BONY01000003">
    <property type="protein sequence ID" value="GIH02730.1"/>
    <property type="molecule type" value="Genomic_DNA"/>
</dbReference>
<dbReference type="RefSeq" id="WP_203906656.1">
    <property type="nucleotide sequence ID" value="NZ_BONY01000003.1"/>
</dbReference>
<gene>
    <name evidence="3" type="ORF">Rhe02_07970</name>
</gene>
<dbReference type="PANTHER" id="PTHR37292">
    <property type="entry name" value="VNG6097C"/>
    <property type="match status" value="1"/>
</dbReference>